<protein>
    <submittedName>
        <fullName evidence="10">ATP-binding cassette domain-containing protein</fullName>
    </submittedName>
</protein>
<dbReference type="PROSITE" id="PS00211">
    <property type="entry name" value="ABC_TRANSPORTER_1"/>
    <property type="match status" value="2"/>
</dbReference>
<dbReference type="InterPro" id="IPR003439">
    <property type="entry name" value="ABC_transporter-like_ATP-bd"/>
</dbReference>
<evidence type="ECO:0000256" key="5">
    <source>
        <dbReference type="ARBA" id="ARBA00022741"/>
    </source>
</evidence>
<keyword evidence="5" id="KW-0547">Nucleotide-binding</keyword>
<dbReference type="GO" id="GO:0016887">
    <property type="term" value="F:ATP hydrolysis activity"/>
    <property type="evidence" value="ECO:0007669"/>
    <property type="project" value="InterPro"/>
</dbReference>
<dbReference type="GO" id="GO:0005524">
    <property type="term" value="F:ATP binding"/>
    <property type="evidence" value="ECO:0007669"/>
    <property type="project" value="UniProtKB-KW"/>
</dbReference>
<name>A0A3E0J2I0_9BACI</name>
<dbReference type="AlphaFoldDB" id="A0A3E0J2I0"/>
<keyword evidence="11" id="KW-1185">Reference proteome</keyword>
<sequence>MNQEVIRVEDLTLHYEERQKPVLSRLNFCVEEGENLLILGPSGSGKSSLTHCLNGLYPRELDGSMDGEVHVKGRRTDSYPAGEMAQNVGVVFQDPETQFCMITVEDEVAFGLENLNTPYASMVEKVDTALRSVGMEDYKTANISELSGGQKQKVALACILAMEPEVLILDEPTANLDPVARKEFIQLLKTLKKELSFTLLVIEHKLEGWLDLLERVLIINGDGELAYDGPLHDRLITYAREIHEMGIQLPYATRTALERGWTPPYPLHIEEMPPPASLQENPRPAEHKNEELLKVENVHWKSILRNINVTFHEGEWVAIVGENGSGKSSLSRILAGIQSPSMGTVSLGGRSLKKWKENDLRQEVGYVFQNPEHQFIADAVYDEVAFSLQHAGMKEAEWTRIVEEILKFCRLDGLEDQHPFLLSQGQKRRLSVATMIIEDQRLLFLDEPTFGQDEKSTSDLMSLLKENNENGTTIVMITHDMELVDKYATRVLVMNEGELTFDDRPERLWSRSDLADHHLELPPREQWKRSVLKRKEPAYVSS</sequence>
<dbReference type="SUPFAM" id="SSF52540">
    <property type="entry name" value="P-loop containing nucleoside triphosphate hydrolases"/>
    <property type="match status" value="2"/>
</dbReference>
<dbReference type="Proteomes" id="UP000256305">
    <property type="component" value="Unassembled WGS sequence"/>
</dbReference>
<comment type="caution">
    <text evidence="10">The sequence shown here is derived from an EMBL/GenBank/DDBJ whole genome shotgun (WGS) entry which is preliminary data.</text>
</comment>
<evidence type="ECO:0000313" key="11">
    <source>
        <dbReference type="Proteomes" id="UP000256305"/>
    </source>
</evidence>
<evidence type="ECO:0000256" key="8">
    <source>
        <dbReference type="ARBA" id="ARBA00023136"/>
    </source>
</evidence>
<dbReference type="PANTHER" id="PTHR43553:SF19">
    <property type="entry name" value="HMP_THIAMINE IMPORT ATP-BINDING PROTEIN YKOD-RELATED"/>
    <property type="match status" value="1"/>
</dbReference>
<evidence type="ECO:0000256" key="6">
    <source>
        <dbReference type="ARBA" id="ARBA00022840"/>
    </source>
</evidence>
<gene>
    <name evidence="10" type="ORF">DYE48_16710</name>
</gene>
<dbReference type="GO" id="GO:0042626">
    <property type="term" value="F:ATPase-coupled transmembrane transporter activity"/>
    <property type="evidence" value="ECO:0007669"/>
    <property type="project" value="TreeGrafter"/>
</dbReference>
<evidence type="ECO:0000313" key="10">
    <source>
        <dbReference type="EMBL" id="REJ07135.1"/>
    </source>
</evidence>
<keyword evidence="7" id="KW-1278">Translocase</keyword>
<proteinExistence type="inferred from homology"/>
<keyword evidence="4" id="KW-1003">Cell membrane</keyword>
<feature type="domain" description="ABC transporter" evidence="9">
    <location>
        <begin position="6"/>
        <end position="247"/>
    </location>
</feature>
<dbReference type="EMBL" id="QUAE01000019">
    <property type="protein sequence ID" value="REJ07135.1"/>
    <property type="molecule type" value="Genomic_DNA"/>
</dbReference>
<organism evidence="10 11">
    <name type="scientific">Halobacillus trueperi</name>
    <dbReference type="NCBI Taxonomy" id="156205"/>
    <lineage>
        <taxon>Bacteria</taxon>
        <taxon>Bacillati</taxon>
        <taxon>Bacillota</taxon>
        <taxon>Bacilli</taxon>
        <taxon>Bacillales</taxon>
        <taxon>Bacillaceae</taxon>
        <taxon>Halobacillus</taxon>
    </lineage>
</organism>
<dbReference type="GO" id="GO:0043190">
    <property type="term" value="C:ATP-binding cassette (ABC) transporter complex"/>
    <property type="evidence" value="ECO:0007669"/>
    <property type="project" value="TreeGrafter"/>
</dbReference>
<dbReference type="NCBIfam" id="NF010167">
    <property type="entry name" value="PRK13648.1"/>
    <property type="match status" value="2"/>
</dbReference>
<dbReference type="PROSITE" id="PS50893">
    <property type="entry name" value="ABC_TRANSPORTER_2"/>
    <property type="match status" value="2"/>
</dbReference>
<keyword evidence="6 10" id="KW-0067">ATP-binding</keyword>
<evidence type="ECO:0000256" key="2">
    <source>
        <dbReference type="ARBA" id="ARBA00005417"/>
    </source>
</evidence>
<dbReference type="InterPro" id="IPR003593">
    <property type="entry name" value="AAA+_ATPase"/>
</dbReference>
<dbReference type="InterPro" id="IPR017871">
    <property type="entry name" value="ABC_transporter-like_CS"/>
</dbReference>
<dbReference type="InterPro" id="IPR015856">
    <property type="entry name" value="ABC_transpr_CbiO/EcfA_su"/>
</dbReference>
<dbReference type="InterPro" id="IPR050095">
    <property type="entry name" value="ECF_ABC_transporter_ATP-bd"/>
</dbReference>
<dbReference type="FunFam" id="3.40.50.300:FF:000224">
    <property type="entry name" value="Energy-coupling factor transporter ATP-binding protein EcfA"/>
    <property type="match status" value="1"/>
</dbReference>
<comment type="similarity">
    <text evidence="2">Belongs to the ABC transporter superfamily.</text>
</comment>
<evidence type="ECO:0000256" key="7">
    <source>
        <dbReference type="ARBA" id="ARBA00022967"/>
    </source>
</evidence>
<reference evidence="10 11" key="1">
    <citation type="submission" date="2018-08" db="EMBL/GenBank/DDBJ databases">
        <title>Genome sequence of Halobacillus trueperi KCTC 3686.</title>
        <authorList>
            <person name="Cho K.H."/>
            <person name="Kwak M.-J."/>
            <person name="Kim B.-Y."/>
            <person name="Chun J."/>
        </authorList>
    </citation>
    <scope>NUCLEOTIDE SEQUENCE [LARGE SCALE GENOMIC DNA]</scope>
    <source>
        <strain evidence="10 11">KCTC 3686</strain>
    </source>
</reference>
<feature type="domain" description="ABC transporter" evidence="9">
    <location>
        <begin position="287"/>
        <end position="521"/>
    </location>
</feature>
<dbReference type="InterPro" id="IPR027417">
    <property type="entry name" value="P-loop_NTPase"/>
</dbReference>
<dbReference type="PANTHER" id="PTHR43553">
    <property type="entry name" value="HEAVY METAL TRANSPORTER"/>
    <property type="match status" value="1"/>
</dbReference>
<dbReference type="GO" id="GO:0015087">
    <property type="term" value="F:cobalt ion transmembrane transporter activity"/>
    <property type="evidence" value="ECO:0007669"/>
    <property type="project" value="UniProtKB-ARBA"/>
</dbReference>
<keyword evidence="8" id="KW-0472">Membrane</keyword>
<evidence type="ECO:0000256" key="1">
    <source>
        <dbReference type="ARBA" id="ARBA00004202"/>
    </source>
</evidence>
<evidence type="ECO:0000256" key="4">
    <source>
        <dbReference type="ARBA" id="ARBA00022475"/>
    </source>
</evidence>
<dbReference type="CDD" id="cd03225">
    <property type="entry name" value="ABC_cobalt_CbiO_domain1"/>
    <property type="match status" value="2"/>
</dbReference>
<dbReference type="RefSeq" id="WP_115824636.1">
    <property type="nucleotide sequence ID" value="NZ_QUAE01000019.1"/>
</dbReference>
<dbReference type="Gene3D" id="3.40.50.300">
    <property type="entry name" value="P-loop containing nucleotide triphosphate hydrolases"/>
    <property type="match status" value="2"/>
</dbReference>
<keyword evidence="3" id="KW-0813">Transport</keyword>
<accession>A0A3E0J2I0</accession>
<comment type="subcellular location">
    <subcellularLocation>
        <location evidence="1">Cell membrane</location>
        <topology evidence="1">Peripheral membrane protein</topology>
    </subcellularLocation>
</comment>
<dbReference type="SMART" id="SM00382">
    <property type="entry name" value="AAA"/>
    <property type="match status" value="2"/>
</dbReference>
<dbReference type="Pfam" id="PF00005">
    <property type="entry name" value="ABC_tran"/>
    <property type="match status" value="2"/>
</dbReference>
<evidence type="ECO:0000256" key="3">
    <source>
        <dbReference type="ARBA" id="ARBA00022448"/>
    </source>
</evidence>
<evidence type="ECO:0000259" key="9">
    <source>
        <dbReference type="PROSITE" id="PS50893"/>
    </source>
</evidence>